<feature type="region of interest" description="Disordered" evidence="10">
    <location>
        <begin position="1"/>
        <end position="53"/>
    </location>
</feature>
<dbReference type="Gene3D" id="3.40.50.2030">
    <property type="match status" value="2"/>
</dbReference>
<organism evidence="11 12">
    <name type="scientific">Brenneria tiliae</name>
    <dbReference type="NCBI Taxonomy" id="2914984"/>
    <lineage>
        <taxon>Bacteria</taxon>
        <taxon>Pseudomonadati</taxon>
        <taxon>Pseudomonadota</taxon>
        <taxon>Gammaproteobacteria</taxon>
        <taxon>Enterobacterales</taxon>
        <taxon>Pectobacteriaceae</taxon>
        <taxon>Brenneria</taxon>
    </lineage>
</organism>
<comment type="catalytic activity">
    <reaction evidence="9">
        <text>CO + 2 oxidized [2Fe-2S]-[ferredoxin] + H2O = 2 reduced [2Fe-2S]-[ferredoxin] + CO2 + 2 H(+)</text>
        <dbReference type="Rhea" id="RHEA:21040"/>
        <dbReference type="Rhea" id="RHEA-COMP:10000"/>
        <dbReference type="Rhea" id="RHEA-COMP:10001"/>
        <dbReference type="ChEBI" id="CHEBI:15377"/>
        <dbReference type="ChEBI" id="CHEBI:15378"/>
        <dbReference type="ChEBI" id="CHEBI:16526"/>
        <dbReference type="ChEBI" id="CHEBI:17245"/>
        <dbReference type="ChEBI" id="CHEBI:33737"/>
        <dbReference type="ChEBI" id="CHEBI:33738"/>
        <dbReference type="EC" id="1.2.7.4"/>
    </reaction>
</comment>
<evidence type="ECO:0000256" key="6">
    <source>
        <dbReference type="ARBA" id="ARBA00023002"/>
    </source>
</evidence>
<dbReference type="EC" id="1.2.7.4" evidence="2"/>
<reference evidence="11 12" key="1">
    <citation type="submission" date="2022-02" db="EMBL/GenBank/DDBJ databases">
        <title>Description of Brenneria tiliae sp. nov. isolated from symptomatic Tilia x moltkei and Tilia x europaea trees in the UK.</title>
        <authorList>
            <person name="Kile H."/>
        </authorList>
    </citation>
    <scope>NUCLEOTIDE SEQUENCE [LARGE SCALE GENOMIC DNA]</scope>
    <source>
        <strain evidence="11 12">MC1SB4.1</strain>
    </source>
</reference>
<dbReference type="Proteomes" id="UP001203069">
    <property type="component" value="Unassembled WGS sequence"/>
</dbReference>
<dbReference type="PANTHER" id="PTHR30109">
    <property type="entry name" value="HYDROXYLAMINE REDUCTASE"/>
    <property type="match status" value="1"/>
</dbReference>
<dbReference type="InterPro" id="IPR016099">
    <property type="entry name" value="Prismane-like_a/b-sand"/>
</dbReference>
<dbReference type="GO" id="GO:0043885">
    <property type="term" value="F:anaerobic carbon-monoxide dehydrogenase activity"/>
    <property type="evidence" value="ECO:0007669"/>
    <property type="project" value="UniProtKB-EC"/>
</dbReference>
<dbReference type="SUPFAM" id="SSF56821">
    <property type="entry name" value="Prismane protein-like"/>
    <property type="match status" value="1"/>
</dbReference>
<evidence type="ECO:0000256" key="8">
    <source>
        <dbReference type="ARBA" id="ARBA00023014"/>
    </source>
</evidence>
<dbReference type="Pfam" id="PF03063">
    <property type="entry name" value="Prismane"/>
    <property type="match status" value="1"/>
</dbReference>
<dbReference type="RefSeq" id="WP_249245878.1">
    <property type="nucleotide sequence ID" value="NZ_JAKPBZ010000115.1"/>
</dbReference>
<proteinExistence type="predicted"/>
<dbReference type="Gene3D" id="1.20.1270.30">
    <property type="match status" value="1"/>
</dbReference>
<evidence type="ECO:0000256" key="5">
    <source>
        <dbReference type="ARBA" id="ARBA00022723"/>
    </source>
</evidence>
<evidence type="ECO:0000313" key="12">
    <source>
        <dbReference type="Proteomes" id="UP001203069"/>
    </source>
</evidence>
<dbReference type="NCBIfam" id="TIGR01702">
    <property type="entry name" value="CO_DH_cata"/>
    <property type="match status" value="1"/>
</dbReference>
<keyword evidence="4" id="KW-0533">Nickel</keyword>
<name>A0ABT0MY61_9GAMM</name>
<evidence type="ECO:0000313" key="11">
    <source>
        <dbReference type="EMBL" id="MCL2894786.1"/>
    </source>
</evidence>
<keyword evidence="6 11" id="KW-0560">Oxidoreductase</keyword>
<protein>
    <recommendedName>
        <fullName evidence="2">anaerobic carbon-monoxide dehydrogenase</fullName>
        <ecNumber evidence="2">1.2.7.4</ecNumber>
    </recommendedName>
</protein>
<evidence type="ECO:0000256" key="9">
    <source>
        <dbReference type="ARBA" id="ARBA00048733"/>
    </source>
</evidence>
<accession>A0ABT0MY61</accession>
<evidence type="ECO:0000256" key="3">
    <source>
        <dbReference type="ARBA" id="ARBA00022485"/>
    </source>
</evidence>
<keyword evidence="5" id="KW-0479">Metal-binding</keyword>
<gene>
    <name evidence="11" type="primary">cooS</name>
    <name evidence="11" type="ORF">MFP26_19110</name>
</gene>
<evidence type="ECO:0000256" key="4">
    <source>
        <dbReference type="ARBA" id="ARBA00022596"/>
    </source>
</evidence>
<evidence type="ECO:0000256" key="10">
    <source>
        <dbReference type="SAM" id="MobiDB-lite"/>
    </source>
</evidence>
<dbReference type="PANTHER" id="PTHR30109:SF4">
    <property type="entry name" value="CARBON MONOXIDE DEHYDROGENASE"/>
    <property type="match status" value="1"/>
</dbReference>
<dbReference type="EMBL" id="JAKPBZ010000115">
    <property type="protein sequence ID" value="MCL2894786.1"/>
    <property type="molecule type" value="Genomic_DNA"/>
</dbReference>
<dbReference type="InterPro" id="IPR011254">
    <property type="entry name" value="Prismane-like_sf"/>
</dbReference>
<comment type="cofactor">
    <cofactor evidence="1">
        <name>[4Fe-4S] cluster</name>
        <dbReference type="ChEBI" id="CHEBI:49883"/>
    </cofactor>
</comment>
<keyword evidence="12" id="KW-1185">Reference proteome</keyword>
<dbReference type="InterPro" id="IPR010047">
    <property type="entry name" value="CODH"/>
</dbReference>
<keyword evidence="7" id="KW-0408">Iron</keyword>
<keyword evidence="8" id="KW-0411">Iron-sulfur</keyword>
<evidence type="ECO:0000256" key="7">
    <source>
        <dbReference type="ARBA" id="ARBA00023004"/>
    </source>
</evidence>
<comment type="caution">
    <text evidence="11">The sequence shown here is derived from an EMBL/GenBank/DDBJ whole genome shotgun (WGS) entry which is preliminary data.</text>
</comment>
<dbReference type="InterPro" id="IPR004137">
    <property type="entry name" value="HCP/CODH"/>
</dbReference>
<dbReference type="InterPro" id="IPR016101">
    <property type="entry name" value="CO_DH_a-bundle"/>
</dbReference>
<sequence>MSNQEEDKAERPHGHDRLQQRHNHGEGRAAEHVHPHEHHHGEGHHSHEHSHGDVKDYLKAVAEYRKSFPSKADVIRLTPDNAVRELLQHLELRGVETVFDRFDSQKPQCHYGIAGSCCRNCIMGPCRITKKSPRGVCGADADLIVARNLLRMIAAGVAAHGARGREVMLALKAAAEGTLDKPIIGSEKVKKSAALLGIETHDRPLNAIALDLANLLLEDLSRTVPDKHKTLAAFAAGERQEVWREQGILPVSAMHEVFESFHRTTTGTDGDWENVMKQFQRCGLAFAWSSVLGSSIAMDSLFGLPQRGTVKCNVGALKANHVNIALHGHSPVLVSEIVKQGRGEHFIRQARAHGAEGIAFYGICCSGLSAMYRYGEVIPLSNAVGAELILGTGALDLWVADVQDVFPTIMEVARCYQTTVVTTSDSARLPGAEFYGYDHEHANFHETEHLAQKIVTRAIESFAARRDVPRNIPQYEVEAEIGFSVENITAGFGSLSPLLEALKSGEVAGIVNLVGCSNPRVIYEKAVYDVAQKLIENNVLVLTNGCASFPLLKLGLCRGQARELAGEGLKRFLAPDLPPVWHMGECLDNARASALFKGLADGAGRALKEMPFAFASPEWSNEKGLAAAASFRLLGINSYHCVKAPIEASEKVRRYLTEDCQIRFGSTMVVDVDPGRLAAKIVADLAQRREKWLGGIALSDASA</sequence>
<keyword evidence="3" id="KW-0004">4Fe-4S</keyword>
<evidence type="ECO:0000256" key="1">
    <source>
        <dbReference type="ARBA" id="ARBA00001966"/>
    </source>
</evidence>
<evidence type="ECO:0000256" key="2">
    <source>
        <dbReference type="ARBA" id="ARBA00012819"/>
    </source>
</evidence>